<evidence type="ECO:0000256" key="3">
    <source>
        <dbReference type="ARBA" id="ARBA00023014"/>
    </source>
</evidence>
<dbReference type="RefSeq" id="WP_011344220.1">
    <property type="nucleotide sequence ID" value="NC_007503.1"/>
</dbReference>
<dbReference type="PANTHER" id="PTHR43193:SF2">
    <property type="entry name" value="POLYFERREDOXIN PROTEIN FWDF"/>
    <property type="match status" value="1"/>
</dbReference>
<feature type="domain" description="4Fe-4S ferredoxin-type" evidence="4">
    <location>
        <begin position="37"/>
        <end position="67"/>
    </location>
</feature>
<dbReference type="InterPro" id="IPR017896">
    <property type="entry name" value="4Fe4S_Fe-S-bd"/>
</dbReference>
<keyword evidence="6" id="KW-1185">Reference proteome</keyword>
<dbReference type="OrthoDB" id="9803192at2"/>
<dbReference type="KEGG" id="chy:CHY_1310"/>
<reference evidence="5 6" key="1">
    <citation type="journal article" date="2005" name="PLoS Genet.">
        <title>Life in hot carbon monoxide: the complete genome sequence of Carboxydothermus hydrogenoformans Z-2901.</title>
        <authorList>
            <person name="Wu M."/>
            <person name="Ren Q."/>
            <person name="Durkin A.S."/>
            <person name="Daugherty S.C."/>
            <person name="Brinkac L.M."/>
            <person name="Dodson R.J."/>
            <person name="Madupu R."/>
            <person name="Sullivan S.A."/>
            <person name="Kolonay J.F."/>
            <person name="Haft D.H."/>
            <person name="Nelson W.C."/>
            <person name="Tallon L.J."/>
            <person name="Jones K.M."/>
            <person name="Ulrich L.E."/>
            <person name="Gonzalez J.M."/>
            <person name="Zhulin I.B."/>
            <person name="Robb F.T."/>
            <person name="Eisen J.A."/>
        </authorList>
    </citation>
    <scope>NUCLEOTIDE SEQUENCE [LARGE SCALE GENOMIC DNA]</scope>
    <source>
        <strain evidence="6">ATCC BAA-161 / DSM 6008 / Z-2901</strain>
    </source>
</reference>
<accession>Q3ACJ0</accession>
<name>Q3ACJ0_CARHZ</name>
<evidence type="ECO:0000313" key="6">
    <source>
        <dbReference type="Proteomes" id="UP000002706"/>
    </source>
</evidence>
<protein>
    <submittedName>
        <fullName evidence="5">Putative keto/oxoacid ferredoxin oxidoreductase, delta subunit</fullName>
    </submittedName>
</protein>
<keyword evidence="3" id="KW-0411">Iron-sulfur</keyword>
<dbReference type="Proteomes" id="UP000002706">
    <property type="component" value="Chromosome"/>
</dbReference>
<sequence>MKVTVDYERCKGCGLCIDVCPKKIIYLNQDFNSKGYYYATISNIEECIGCGRCYQICPDLVFEVKEEAKING</sequence>
<dbReference type="InParanoid" id="Q3ACJ0"/>
<dbReference type="GO" id="GO:0051536">
    <property type="term" value="F:iron-sulfur cluster binding"/>
    <property type="evidence" value="ECO:0007669"/>
    <property type="project" value="UniProtKB-KW"/>
</dbReference>
<feature type="domain" description="4Fe-4S ferredoxin-type" evidence="4">
    <location>
        <begin position="1"/>
        <end position="30"/>
    </location>
</feature>
<dbReference type="InterPro" id="IPR052977">
    <property type="entry name" value="Polyferredoxin-like_ET"/>
</dbReference>
<keyword evidence="2" id="KW-0408">Iron</keyword>
<dbReference type="STRING" id="246194.CHY_1310"/>
<dbReference type="AlphaFoldDB" id="Q3ACJ0"/>
<keyword evidence="1" id="KW-0479">Metal-binding</keyword>
<dbReference type="PROSITE" id="PS00198">
    <property type="entry name" value="4FE4S_FER_1"/>
    <property type="match status" value="2"/>
</dbReference>
<dbReference type="SUPFAM" id="SSF54862">
    <property type="entry name" value="4Fe-4S ferredoxins"/>
    <property type="match status" value="1"/>
</dbReference>
<dbReference type="EMBL" id="CP000141">
    <property type="protein sequence ID" value="ABB15614.1"/>
    <property type="molecule type" value="Genomic_DNA"/>
</dbReference>
<evidence type="ECO:0000256" key="2">
    <source>
        <dbReference type="ARBA" id="ARBA00023004"/>
    </source>
</evidence>
<evidence type="ECO:0000313" key="5">
    <source>
        <dbReference type="EMBL" id="ABB15614.1"/>
    </source>
</evidence>
<dbReference type="HOGENOM" id="CLU_139698_5_3_9"/>
<dbReference type="PANTHER" id="PTHR43193">
    <property type="match status" value="1"/>
</dbReference>
<evidence type="ECO:0000256" key="1">
    <source>
        <dbReference type="ARBA" id="ARBA00022723"/>
    </source>
</evidence>
<gene>
    <name evidence="5" type="ordered locus">CHY_1310</name>
</gene>
<dbReference type="PROSITE" id="PS51379">
    <property type="entry name" value="4FE4S_FER_2"/>
    <property type="match status" value="2"/>
</dbReference>
<dbReference type="eggNOG" id="COG1146">
    <property type="taxonomic scope" value="Bacteria"/>
</dbReference>
<dbReference type="Pfam" id="PF12838">
    <property type="entry name" value="Fer4_7"/>
    <property type="match status" value="1"/>
</dbReference>
<dbReference type="GO" id="GO:0046872">
    <property type="term" value="F:metal ion binding"/>
    <property type="evidence" value="ECO:0007669"/>
    <property type="project" value="UniProtKB-KW"/>
</dbReference>
<proteinExistence type="predicted"/>
<evidence type="ECO:0000259" key="4">
    <source>
        <dbReference type="PROSITE" id="PS51379"/>
    </source>
</evidence>
<dbReference type="InterPro" id="IPR017900">
    <property type="entry name" value="4Fe4S_Fe_S_CS"/>
</dbReference>
<dbReference type="Gene3D" id="3.30.70.20">
    <property type="match status" value="2"/>
</dbReference>
<organism evidence="5 6">
    <name type="scientific">Carboxydothermus hydrogenoformans (strain ATCC BAA-161 / DSM 6008 / Z-2901)</name>
    <dbReference type="NCBI Taxonomy" id="246194"/>
    <lineage>
        <taxon>Bacteria</taxon>
        <taxon>Bacillati</taxon>
        <taxon>Bacillota</taxon>
        <taxon>Clostridia</taxon>
        <taxon>Thermoanaerobacterales</taxon>
        <taxon>Thermoanaerobacteraceae</taxon>
        <taxon>Carboxydothermus</taxon>
    </lineage>
</organism>